<dbReference type="AlphaFoldDB" id="A0A318K650"/>
<reference evidence="2 3" key="1">
    <citation type="submission" date="2018-05" db="EMBL/GenBank/DDBJ databases">
        <title>Genomic Encyclopedia of Type Strains, Phase IV (KMG-IV): sequencing the most valuable type-strain genomes for metagenomic binning, comparative biology and taxonomic classification.</title>
        <authorList>
            <person name="Goeker M."/>
        </authorList>
    </citation>
    <scope>NUCLEOTIDE SEQUENCE [LARGE SCALE GENOMIC DNA]</scope>
    <source>
        <strain evidence="2 3">DSM 44704</strain>
    </source>
</reference>
<name>A0A318K650_9NOCA</name>
<dbReference type="RefSeq" id="WP_146251039.1">
    <property type="nucleotide sequence ID" value="NZ_QJKF01000002.1"/>
</dbReference>
<evidence type="ECO:0000313" key="3">
    <source>
        <dbReference type="Proteomes" id="UP000247569"/>
    </source>
</evidence>
<keyword evidence="3" id="KW-1185">Reference proteome</keyword>
<evidence type="ECO:0000313" key="2">
    <source>
        <dbReference type="EMBL" id="PXX68828.1"/>
    </source>
</evidence>
<gene>
    <name evidence="2" type="ORF">DFR70_102514</name>
</gene>
<proteinExistence type="predicted"/>
<protein>
    <submittedName>
        <fullName evidence="2">Uncharacterized protein</fullName>
    </submittedName>
</protein>
<dbReference type="EMBL" id="QJKF01000002">
    <property type="protein sequence ID" value="PXX68828.1"/>
    <property type="molecule type" value="Genomic_DNA"/>
</dbReference>
<evidence type="ECO:0000256" key="1">
    <source>
        <dbReference type="SAM" id="MobiDB-lite"/>
    </source>
</evidence>
<comment type="caution">
    <text evidence="2">The sequence shown here is derived from an EMBL/GenBank/DDBJ whole genome shotgun (WGS) entry which is preliminary data.</text>
</comment>
<sequence length="189" mass="20510">MSVERSMAAGSAPTVRTERPKPARSGVVDAAEPIRATHRVTYSDRLKLFIGADEAIDNFLRPLRRLDGHHRYSIQLTRLPAPLRSADITPAISSAPGRDYLRCIGSADTLVVELHTVADGTPRRSVVGRAERRDGEPSICVQVPEGMAAPWIHPAEAFAAEEAAEIFAAYFRTGTIPSGLVLREATDDV</sequence>
<organism evidence="2 3">
    <name type="scientific">Nocardia tenerifensis</name>
    <dbReference type="NCBI Taxonomy" id="228006"/>
    <lineage>
        <taxon>Bacteria</taxon>
        <taxon>Bacillati</taxon>
        <taxon>Actinomycetota</taxon>
        <taxon>Actinomycetes</taxon>
        <taxon>Mycobacteriales</taxon>
        <taxon>Nocardiaceae</taxon>
        <taxon>Nocardia</taxon>
    </lineage>
</organism>
<dbReference type="Proteomes" id="UP000247569">
    <property type="component" value="Unassembled WGS sequence"/>
</dbReference>
<accession>A0A318K650</accession>
<dbReference type="OrthoDB" id="5110616at2"/>
<feature type="region of interest" description="Disordered" evidence="1">
    <location>
        <begin position="1"/>
        <end position="26"/>
    </location>
</feature>